<dbReference type="Gene3D" id="3.30.43.10">
    <property type="entry name" value="Uridine Diphospho-n-acetylenolpyruvylglucosamine Reductase, domain 2"/>
    <property type="match status" value="1"/>
</dbReference>
<evidence type="ECO:0000256" key="1">
    <source>
        <dbReference type="ARBA" id="ARBA00022630"/>
    </source>
</evidence>
<dbReference type="InterPro" id="IPR006094">
    <property type="entry name" value="Oxid_FAD_bind_N"/>
</dbReference>
<dbReference type="InterPro" id="IPR010031">
    <property type="entry name" value="FAD_lactone_oxidase-like"/>
</dbReference>
<keyword evidence="6" id="KW-1185">Reference proteome</keyword>
<dbReference type="Gene3D" id="1.10.45.10">
    <property type="entry name" value="Vanillyl-alcohol Oxidase, Chain A, domain 4"/>
    <property type="match status" value="1"/>
</dbReference>
<dbReference type="GO" id="GO:0016020">
    <property type="term" value="C:membrane"/>
    <property type="evidence" value="ECO:0007669"/>
    <property type="project" value="InterPro"/>
</dbReference>
<dbReference type="Gene3D" id="3.30.465.10">
    <property type="match status" value="1"/>
</dbReference>
<dbReference type="RefSeq" id="WP_073325991.1">
    <property type="nucleotide sequence ID" value="NZ_FQYO01000001.1"/>
</dbReference>
<dbReference type="GO" id="GO:0071949">
    <property type="term" value="F:FAD binding"/>
    <property type="evidence" value="ECO:0007669"/>
    <property type="project" value="InterPro"/>
</dbReference>
<dbReference type="PANTHER" id="PTHR43762:SF1">
    <property type="entry name" value="D-ARABINONO-1,4-LACTONE OXIDASE"/>
    <property type="match status" value="1"/>
</dbReference>
<dbReference type="InterPro" id="IPR016171">
    <property type="entry name" value="Vanillyl_alc_oxidase_C-sub2"/>
</dbReference>
<dbReference type="Proteomes" id="UP000184292">
    <property type="component" value="Unassembled WGS sequence"/>
</dbReference>
<accession>A0A1M6ACA3</accession>
<feature type="domain" description="FAD-binding PCMH-type" evidence="4">
    <location>
        <begin position="10"/>
        <end position="176"/>
    </location>
</feature>
<dbReference type="InterPro" id="IPR007173">
    <property type="entry name" value="ALO_C"/>
</dbReference>
<evidence type="ECO:0000256" key="2">
    <source>
        <dbReference type="ARBA" id="ARBA00022827"/>
    </source>
</evidence>
<dbReference type="AlphaFoldDB" id="A0A1M6ACA3"/>
<evidence type="ECO:0000259" key="4">
    <source>
        <dbReference type="PROSITE" id="PS51387"/>
    </source>
</evidence>
<gene>
    <name evidence="5" type="ORF">SAMN05444417_0357</name>
</gene>
<keyword evidence="3" id="KW-0560">Oxidoreductase</keyword>
<dbReference type="Pfam" id="PF04030">
    <property type="entry name" value="ALO"/>
    <property type="match status" value="1"/>
</dbReference>
<dbReference type="Pfam" id="PF01565">
    <property type="entry name" value="FAD_binding_4"/>
    <property type="match status" value="1"/>
</dbReference>
<protein>
    <submittedName>
        <fullName evidence="5">Xylitol oxidase</fullName>
    </submittedName>
</protein>
<dbReference type="OrthoDB" id="143770at2"/>
<dbReference type="Gene3D" id="3.30.70.2530">
    <property type="match status" value="1"/>
</dbReference>
<evidence type="ECO:0000313" key="5">
    <source>
        <dbReference type="EMBL" id="SHI34116.1"/>
    </source>
</evidence>
<dbReference type="PANTHER" id="PTHR43762">
    <property type="entry name" value="L-GULONOLACTONE OXIDASE"/>
    <property type="match status" value="1"/>
</dbReference>
<reference evidence="5 6" key="1">
    <citation type="submission" date="2016-11" db="EMBL/GenBank/DDBJ databases">
        <authorList>
            <person name="Jaros S."/>
            <person name="Januszkiewicz K."/>
            <person name="Wedrychowicz H."/>
        </authorList>
    </citation>
    <scope>NUCLEOTIDE SEQUENCE [LARGE SCALE GENOMIC DNA]</scope>
    <source>
        <strain evidence="5 6">DSM 100565</strain>
    </source>
</reference>
<proteinExistence type="predicted"/>
<dbReference type="InterPro" id="IPR016166">
    <property type="entry name" value="FAD-bd_PCMH"/>
</dbReference>
<dbReference type="InterPro" id="IPR036318">
    <property type="entry name" value="FAD-bd_PCMH-like_sf"/>
</dbReference>
<dbReference type="PIRSF" id="PIRSF000136">
    <property type="entry name" value="LGO_GLO"/>
    <property type="match status" value="1"/>
</dbReference>
<dbReference type="EMBL" id="FQYO01000001">
    <property type="protein sequence ID" value="SHI34116.1"/>
    <property type="molecule type" value="Genomic_DNA"/>
</dbReference>
<name>A0A1M6ACA3_9RHOB</name>
<keyword evidence="2" id="KW-0274">FAD</keyword>
<dbReference type="InterPro" id="IPR016167">
    <property type="entry name" value="FAD-bd_PCMH_sub1"/>
</dbReference>
<dbReference type="InterPro" id="IPR016169">
    <property type="entry name" value="FAD-bd_PCMH_sub2"/>
</dbReference>
<sequence length="419" mass="44538">MGRTNWAGNLTYGAEALAAPRSVEEVQDLVRGTARLKALGSRHSFNGVADTSGTQVSLAAMDRVTGFDAATGRVTAGGGILHATLAEALQREGRALSNLASLPHISVVGAAATATHGSGSRIGGLAAQVAGLQIVDGTGRLREITRAGDSDLLDAIVVGIGALGIVTQVTLDTEPTYDIRQDVFEDLPFARLEAEFDAIMGAGHSVSVFTEWAGESARQVWVKSRTRGELAPRGPFHGARPARCDTNPVPGAPAVNATPQMGVPGPWHERLPHFRMGFAPSSGEEIQAEYFVAREDSAAMIAALRPLGHEMRDALVSSEIRTVAADEPWLSPAARGDRTCAHFTFRRDAAAVARLLPRIEDALAPLGAVPHWGKVTAMPPERIAALFPRLRDFREIVRDFDPEGKFANAFTRRLLEAAA</sequence>
<keyword evidence="1" id="KW-0285">Flavoprotein</keyword>
<dbReference type="GO" id="GO:0003885">
    <property type="term" value="F:D-arabinono-1,4-lactone oxidase activity"/>
    <property type="evidence" value="ECO:0007669"/>
    <property type="project" value="InterPro"/>
</dbReference>
<organism evidence="5 6">
    <name type="scientific">Wenxinia saemankumensis</name>
    <dbReference type="NCBI Taxonomy" id="1447782"/>
    <lineage>
        <taxon>Bacteria</taxon>
        <taxon>Pseudomonadati</taxon>
        <taxon>Pseudomonadota</taxon>
        <taxon>Alphaproteobacteria</taxon>
        <taxon>Rhodobacterales</taxon>
        <taxon>Roseobacteraceae</taxon>
        <taxon>Wenxinia</taxon>
    </lineage>
</organism>
<dbReference type="STRING" id="1447782.SAMN05444417_0357"/>
<dbReference type="SUPFAM" id="SSF56176">
    <property type="entry name" value="FAD-binding/transporter-associated domain-like"/>
    <property type="match status" value="1"/>
</dbReference>
<dbReference type="Gene3D" id="3.30.70.2520">
    <property type="match status" value="1"/>
</dbReference>
<evidence type="ECO:0000256" key="3">
    <source>
        <dbReference type="ARBA" id="ARBA00023002"/>
    </source>
</evidence>
<dbReference type="GO" id="GO:0080049">
    <property type="term" value="F:L-gulono-1,4-lactone dehydrogenase activity"/>
    <property type="evidence" value="ECO:0007669"/>
    <property type="project" value="TreeGrafter"/>
</dbReference>
<dbReference type="PROSITE" id="PS51387">
    <property type="entry name" value="FAD_PCMH"/>
    <property type="match status" value="1"/>
</dbReference>
<evidence type="ECO:0000313" key="6">
    <source>
        <dbReference type="Proteomes" id="UP000184292"/>
    </source>
</evidence>